<dbReference type="InterPro" id="IPR011760">
    <property type="entry name" value="PsdUridine_synth_TruD_insert"/>
</dbReference>
<dbReference type="Gene3D" id="3.30.2350.20">
    <property type="entry name" value="TruD, catalytic domain"/>
    <property type="match status" value="2"/>
</dbReference>
<keyword evidence="7" id="KW-1185">Reference proteome</keyword>
<keyword evidence="2" id="KW-0819">tRNA processing</keyword>
<sequence>MEEDFFITEYMSCERDELKCTIKKLYSDFIVNEITPDGTVLNISLPCTTEAIVESKEIKNSWTDVSDISTPEAVTQELVSKIDALLKDEISVVEIPTEGMDKQRRTLIHDWIRNRYNGLLDSQTVSSVIRVLVPDKRTRKRKTWPADRPDYVHFTLCKENKDTHYALSVISKFLGIKSSSFGICGTKDRRALTTQRVSLYRCEIERLKELNTKLRGIRLTDFTSSSKPCKLGDLWGNRFKIILRNVHPFSENDLINRIDDFKSNGFINYFGTQRFGSCAFNTAEIGIAILKKQWEVALNAILKPRNAQGSIREALDEWNKSGNASLALKKLTGSQSYATIEGQLLSSLSKNRRDYRGALLKLARNTRSLYVHAYQSLLWNKVVSRRVKNKGFHAISGDLNLRGQVIKDFENEEVALPLISGSVKFPNNEVRDWYAEIMAEDGVTLEMFEALEKEWTIGSVMRPLITKPQNVKYKILTYPEARTKLQTDFEGDIDSKSIGTGDFHAVALEFSLSSGSYATIALREITRCDMSKLAQMSIAQSENDFPESF</sequence>
<dbReference type="GO" id="GO:0003723">
    <property type="term" value="F:RNA binding"/>
    <property type="evidence" value="ECO:0007669"/>
    <property type="project" value="InterPro"/>
</dbReference>
<dbReference type="SUPFAM" id="SSF55120">
    <property type="entry name" value="Pseudouridine synthase"/>
    <property type="match status" value="1"/>
</dbReference>
<organism evidence="6 7">
    <name type="scientific">Cercopithifilaria johnstoni</name>
    <dbReference type="NCBI Taxonomy" id="2874296"/>
    <lineage>
        <taxon>Eukaryota</taxon>
        <taxon>Metazoa</taxon>
        <taxon>Ecdysozoa</taxon>
        <taxon>Nematoda</taxon>
        <taxon>Chromadorea</taxon>
        <taxon>Rhabditida</taxon>
        <taxon>Spirurina</taxon>
        <taxon>Spiruromorpha</taxon>
        <taxon>Filarioidea</taxon>
        <taxon>Onchocercidae</taxon>
        <taxon>Cercopithifilaria</taxon>
    </lineage>
</organism>
<evidence type="ECO:0000256" key="3">
    <source>
        <dbReference type="ARBA" id="ARBA00023235"/>
    </source>
</evidence>
<evidence type="ECO:0000256" key="4">
    <source>
        <dbReference type="ARBA" id="ARBA00036943"/>
    </source>
</evidence>
<dbReference type="GO" id="GO:0001522">
    <property type="term" value="P:pseudouridine synthesis"/>
    <property type="evidence" value="ECO:0007669"/>
    <property type="project" value="InterPro"/>
</dbReference>
<dbReference type="GO" id="GO:0009982">
    <property type="term" value="F:pseudouridine synthase activity"/>
    <property type="evidence" value="ECO:0007669"/>
    <property type="project" value="InterPro"/>
</dbReference>
<dbReference type="Proteomes" id="UP000746747">
    <property type="component" value="Unassembled WGS sequence"/>
</dbReference>
<dbReference type="NCBIfam" id="TIGR00094">
    <property type="entry name" value="tRNA_TruD_broad"/>
    <property type="match status" value="1"/>
</dbReference>
<evidence type="ECO:0000313" key="7">
    <source>
        <dbReference type="Proteomes" id="UP000746747"/>
    </source>
</evidence>
<dbReference type="PANTHER" id="PTHR13326:SF31">
    <property type="entry name" value="PSEUDOURIDYLATE SYNTHASE 7 HOMOLOG"/>
    <property type="match status" value="1"/>
</dbReference>
<evidence type="ECO:0000313" key="6">
    <source>
        <dbReference type="EMBL" id="CAG9539629.1"/>
    </source>
</evidence>
<dbReference type="PIRSF" id="PIRSF037016">
    <property type="entry name" value="Pseudouridin_synth_euk_prd"/>
    <property type="match status" value="1"/>
</dbReference>
<comment type="similarity">
    <text evidence="1">Belongs to the pseudouridine synthase TruD family.</text>
</comment>
<comment type="catalytic activity">
    <reaction evidence="4">
        <text>a uridine in tRNA = a pseudouridine in tRNA</text>
        <dbReference type="Rhea" id="RHEA:54572"/>
        <dbReference type="Rhea" id="RHEA-COMP:13339"/>
        <dbReference type="Rhea" id="RHEA-COMP:13934"/>
        <dbReference type="ChEBI" id="CHEBI:65314"/>
        <dbReference type="ChEBI" id="CHEBI:65315"/>
    </reaction>
</comment>
<proteinExistence type="inferred from homology"/>
<accession>A0A8J2M4A3</accession>
<evidence type="ECO:0000256" key="1">
    <source>
        <dbReference type="ARBA" id="ARBA00007953"/>
    </source>
</evidence>
<dbReference type="InterPro" id="IPR001656">
    <property type="entry name" value="PsdUridine_synth_TruD"/>
</dbReference>
<dbReference type="PANTHER" id="PTHR13326">
    <property type="entry name" value="TRNA PSEUDOURIDINE SYNTHASE D"/>
    <property type="match status" value="1"/>
</dbReference>
<keyword evidence="3" id="KW-0413">Isomerase</keyword>
<evidence type="ECO:0000259" key="5">
    <source>
        <dbReference type="PROSITE" id="PS50984"/>
    </source>
</evidence>
<feature type="domain" description="TRUD" evidence="5">
    <location>
        <begin position="265"/>
        <end position="467"/>
    </location>
</feature>
<dbReference type="GO" id="GO:0005634">
    <property type="term" value="C:nucleus"/>
    <property type="evidence" value="ECO:0007669"/>
    <property type="project" value="TreeGrafter"/>
</dbReference>
<dbReference type="InterPro" id="IPR020103">
    <property type="entry name" value="PsdUridine_synth_cat_dom_sf"/>
</dbReference>
<dbReference type="InterPro" id="IPR042214">
    <property type="entry name" value="TruD_catalytic"/>
</dbReference>
<dbReference type="Pfam" id="PF01142">
    <property type="entry name" value="TruD"/>
    <property type="match status" value="1"/>
</dbReference>
<dbReference type="CDD" id="cd02576">
    <property type="entry name" value="PseudoU_synth_ScPUS7"/>
    <property type="match status" value="1"/>
</dbReference>
<dbReference type="OrthoDB" id="447290at2759"/>
<dbReference type="AlphaFoldDB" id="A0A8J2M4A3"/>
<protein>
    <recommendedName>
        <fullName evidence="5">TRUD domain-containing protein</fullName>
    </recommendedName>
</protein>
<dbReference type="PROSITE" id="PS01268">
    <property type="entry name" value="UPF0024"/>
    <property type="match status" value="1"/>
</dbReference>
<name>A0A8J2M4A3_9BILA</name>
<gene>
    <name evidence="6" type="ORF">CJOHNSTONI_LOCUS9211</name>
</gene>
<dbReference type="GO" id="GO:0008033">
    <property type="term" value="P:tRNA processing"/>
    <property type="evidence" value="ECO:0007669"/>
    <property type="project" value="UniProtKB-KW"/>
</dbReference>
<evidence type="ECO:0000256" key="2">
    <source>
        <dbReference type="ARBA" id="ARBA00022694"/>
    </source>
</evidence>
<dbReference type="InterPro" id="IPR020119">
    <property type="entry name" value="PsdUridine_synth_TruD_CS"/>
</dbReference>
<reference evidence="6" key="1">
    <citation type="submission" date="2021-09" db="EMBL/GenBank/DDBJ databases">
        <authorList>
            <consortium name="Pathogen Informatics"/>
        </authorList>
    </citation>
    <scope>NUCLEOTIDE SEQUENCE</scope>
</reference>
<comment type="caution">
    <text evidence="6">The sequence shown here is derived from an EMBL/GenBank/DDBJ whole genome shotgun (WGS) entry which is preliminary data.</text>
</comment>
<dbReference type="PROSITE" id="PS50984">
    <property type="entry name" value="TRUD"/>
    <property type="match status" value="1"/>
</dbReference>
<dbReference type="EMBL" id="CAKAEH010001816">
    <property type="protein sequence ID" value="CAG9539629.1"/>
    <property type="molecule type" value="Genomic_DNA"/>
</dbReference>